<evidence type="ECO:0000256" key="1">
    <source>
        <dbReference type="ARBA" id="ARBA00001968"/>
    </source>
</evidence>
<evidence type="ECO:0000256" key="5">
    <source>
        <dbReference type="ARBA" id="ARBA00023317"/>
    </source>
</evidence>
<dbReference type="PANTHER" id="PTHR30502">
    <property type="entry name" value="2-KETO-3-DEOXY-L-RHAMNONATE ALDOLASE"/>
    <property type="match status" value="1"/>
</dbReference>
<feature type="domain" description="HpcH/HpaI aldolase/citrate lyase" evidence="8">
    <location>
        <begin position="18"/>
        <end position="244"/>
    </location>
</feature>
<dbReference type="InterPro" id="IPR005000">
    <property type="entry name" value="Aldolase/citrate-lyase_domain"/>
</dbReference>
<dbReference type="InterPro" id="IPR050251">
    <property type="entry name" value="HpcH-HpaI_aldolase"/>
</dbReference>
<dbReference type="GO" id="GO:0016832">
    <property type="term" value="F:aldehyde-lyase activity"/>
    <property type="evidence" value="ECO:0007669"/>
    <property type="project" value="TreeGrafter"/>
</dbReference>
<protein>
    <recommendedName>
        <fullName evidence="7">Hydroxypyruvate/pyruvate aldolase</fullName>
    </recommendedName>
</protein>
<comment type="similarity">
    <text evidence="2">Belongs to the HpcH/HpaI aldolase family.</text>
</comment>
<dbReference type="InterPro" id="IPR015813">
    <property type="entry name" value="Pyrv/PenolPyrv_kinase-like_dom"/>
</dbReference>
<dbReference type="SUPFAM" id="SSF51621">
    <property type="entry name" value="Phosphoenolpyruvate/pyruvate domain"/>
    <property type="match status" value="1"/>
</dbReference>
<accession>A0A1H8BK77</accession>
<dbReference type="GO" id="GO:0005737">
    <property type="term" value="C:cytoplasm"/>
    <property type="evidence" value="ECO:0007669"/>
    <property type="project" value="TreeGrafter"/>
</dbReference>
<dbReference type="RefSeq" id="WP_091844160.1">
    <property type="nucleotide sequence ID" value="NZ_FOCM01000001.1"/>
</dbReference>
<dbReference type="FunFam" id="3.20.20.60:FF:000004">
    <property type="entry name" value="5-keto-4-deoxy-D-glucarate aldolase"/>
    <property type="match status" value="1"/>
</dbReference>
<sequence length="259" mass="26725">MPAPKNPIKAALARGEVQIGLWLASAHPTVAEMASHSGFDWCLIDGEHAPNDIPIMHSQLQAMAGGNAAPAIRLPVGDVRMVKQALDIGCQTLLIPMVNSAEQAAEMVAATRYPPQGVRGVGAAMSRATRFGANTDYLPGAGDEICLLVQAETRAALDNLDAIAATEGVDGVFLGPADLAASLGHLGNPKHPEVQDAIEDAARRIAAAGKAVGMITFDASEIGRLRELGGTFIAVGGDLSLLARAMRGLAADARRAVDG</sequence>
<dbReference type="Pfam" id="PF03328">
    <property type="entry name" value="HpcH_HpaI"/>
    <property type="match status" value="1"/>
</dbReference>
<dbReference type="GO" id="GO:0046872">
    <property type="term" value="F:metal ion binding"/>
    <property type="evidence" value="ECO:0007669"/>
    <property type="project" value="UniProtKB-KW"/>
</dbReference>
<comment type="catalytic activity">
    <reaction evidence="6">
        <text>D-glyceraldehyde + pyruvate = 2-dehydro-3-deoxy-L-galactonate</text>
        <dbReference type="Rhea" id="RHEA:80055"/>
        <dbReference type="ChEBI" id="CHEBI:15361"/>
        <dbReference type="ChEBI" id="CHEBI:17378"/>
        <dbReference type="ChEBI" id="CHEBI:75545"/>
    </reaction>
</comment>
<evidence type="ECO:0000259" key="8">
    <source>
        <dbReference type="Pfam" id="PF03328"/>
    </source>
</evidence>
<name>A0A1H8BK77_9RHOB</name>
<dbReference type="OrthoDB" id="9802624at2"/>
<evidence type="ECO:0000256" key="6">
    <source>
        <dbReference type="ARBA" id="ARBA00045074"/>
    </source>
</evidence>
<dbReference type="PANTHER" id="PTHR30502:SF0">
    <property type="entry name" value="PHOSPHOENOLPYRUVATE CARBOXYLASE FAMILY PROTEIN"/>
    <property type="match status" value="1"/>
</dbReference>
<organism evidence="9 10">
    <name type="scientific">Palleronia pelagia</name>
    <dbReference type="NCBI Taxonomy" id="387096"/>
    <lineage>
        <taxon>Bacteria</taxon>
        <taxon>Pseudomonadati</taxon>
        <taxon>Pseudomonadota</taxon>
        <taxon>Alphaproteobacteria</taxon>
        <taxon>Rhodobacterales</taxon>
        <taxon>Roseobacteraceae</taxon>
        <taxon>Palleronia</taxon>
    </lineage>
</organism>
<dbReference type="EMBL" id="FOCM01000001">
    <property type="protein sequence ID" value="SEM83291.1"/>
    <property type="molecule type" value="Genomic_DNA"/>
</dbReference>
<keyword evidence="10" id="KW-1185">Reference proteome</keyword>
<keyword evidence="5" id="KW-0670">Pyruvate</keyword>
<evidence type="ECO:0000256" key="4">
    <source>
        <dbReference type="ARBA" id="ARBA00023239"/>
    </source>
</evidence>
<proteinExistence type="inferred from homology"/>
<reference evidence="10" key="1">
    <citation type="submission" date="2016-10" db="EMBL/GenBank/DDBJ databases">
        <authorList>
            <person name="Varghese N."/>
            <person name="Submissions S."/>
        </authorList>
    </citation>
    <scope>NUCLEOTIDE SEQUENCE [LARGE SCALE GENOMIC DNA]</scope>
    <source>
        <strain evidence="10">DSM 26893</strain>
    </source>
</reference>
<dbReference type="Gene3D" id="3.20.20.60">
    <property type="entry name" value="Phosphoenolpyruvate-binding domains"/>
    <property type="match status" value="1"/>
</dbReference>
<keyword evidence="4" id="KW-0456">Lyase</keyword>
<evidence type="ECO:0000256" key="7">
    <source>
        <dbReference type="ARBA" id="ARBA00068169"/>
    </source>
</evidence>
<evidence type="ECO:0000256" key="3">
    <source>
        <dbReference type="ARBA" id="ARBA00022723"/>
    </source>
</evidence>
<dbReference type="InterPro" id="IPR040442">
    <property type="entry name" value="Pyrv_kinase-like_dom_sf"/>
</dbReference>
<evidence type="ECO:0000313" key="9">
    <source>
        <dbReference type="EMBL" id="SEM83291.1"/>
    </source>
</evidence>
<keyword evidence="3" id="KW-0479">Metal-binding</keyword>
<dbReference type="Proteomes" id="UP000199372">
    <property type="component" value="Unassembled WGS sequence"/>
</dbReference>
<comment type="cofactor">
    <cofactor evidence="1">
        <name>a divalent metal cation</name>
        <dbReference type="ChEBI" id="CHEBI:60240"/>
    </cofactor>
</comment>
<evidence type="ECO:0000256" key="2">
    <source>
        <dbReference type="ARBA" id="ARBA00005568"/>
    </source>
</evidence>
<gene>
    <name evidence="9" type="ORF">SAMN04488011_101634</name>
</gene>
<evidence type="ECO:0000313" key="10">
    <source>
        <dbReference type="Proteomes" id="UP000199372"/>
    </source>
</evidence>
<dbReference type="AlphaFoldDB" id="A0A1H8BK77"/>